<reference evidence="1 2" key="1">
    <citation type="submission" date="2020-11" db="EMBL/GenBank/DDBJ databases">
        <title>Genome seq and assembly of Sphingosinicella sp.</title>
        <authorList>
            <person name="Chhetri G."/>
        </authorList>
    </citation>
    <scope>NUCLEOTIDE SEQUENCE [LARGE SCALE GENOMIC DNA]</scope>
    <source>
        <strain evidence="1 2">UDD2</strain>
    </source>
</reference>
<organism evidence="1 2">
    <name type="scientific">Allosphingosinicella flava</name>
    <dbReference type="NCBI Taxonomy" id="2771430"/>
    <lineage>
        <taxon>Bacteria</taxon>
        <taxon>Pseudomonadati</taxon>
        <taxon>Pseudomonadota</taxon>
        <taxon>Alphaproteobacteria</taxon>
        <taxon>Sphingomonadales</taxon>
        <taxon>Sphingomonadaceae</taxon>
        <taxon>Allosphingosinicella</taxon>
    </lineage>
</organism>
<evidence type="ECO:0000313" key="1">
    <source>
        <dbReference type="EMBL" id="QPQ55571.1"/>
    </source>
</evidence>
<dbReference type="Proteomes" id="UP000594873">
    <property type="component" value="Chromosome"/>
</dbReference>
<dbReference type="KEGG" id="sflv:IC614_02925"/>
<name>A0A7T2LMH9_9SPHN</name>
<gene>
    <name evidence="1" type="ORF">IC614_02925</name>
</gene>
<protein>
    <submittedName>
        <fullName evidence="1">Uncharacterized protein</fullName>
    </submittedName>
</protein>
<keyword evidence="2" id="KW-1185">Reference proteome</keyword>
<dbReference type="AlphaFoldDB" id="A0A7T2LMH9"/>
<dbReference type="RefSeq" id="WP_200972243.1">
    <property type="nucleotide sequence ID" value="NZ_CP065592.1"/>
</dbReference>
<dbReference type="EMBL" id="CP065592">
    <property type="protein sequence ID" value="QPQ55571.1"/>
    <property type="molecule type" value="Genomic_DNA"/>
</dbReference>
<sequence length="91" mass="10093">MSAEAEIQGKGEGGDWRDFAGDFLIFRKLPRGLSKKVAGGKLPRFRHKTMESARAEVARLHGKHPESTFVIMQEVARFKGAPAEQKLEQAA</sequence>
<evidence type="ECO:0000313" key="2">
    <source>
        <dbReference type="Proteomes" id="UP000594873"/>
    </source>
</evidence>
<proteinExistence type="predicted"/>
<accession>A0A7T2LMH9</accession>